<feature type="transmembrane region" description="Helical" evidence="7">
    <location>
        <begin position="234"/>
        <end position="259"/>
    </location>
</feature>
<evidence type="ECO:0000256" key="1">
    <source>
        <dbReference type="ARBA" id="ARBA00004651"/>
    </source>
</evidence>
<evidence type="ECO:0000256" key="4">
    <source>
        <dbReference type="ARBA" id="ARBA00022692"/>
    </source>
</evidence>
<dbReference type="Proteomes" id="UP000824220">
    <property type="component" value="Unassembled WGS sequence"/>
</dbReference>
<evidence type="ECO:0000256" key="6">
    <source>
        <dbReference type="ARBA" id="ARBA00023136"/>
    </source>
</evidence>
<comment type="caution">
    <text evidence="9">The sequence shown here is derived from an EMBL/GenBank/DDBJ whole genome shotgun (WGS) entry which is preliminary data.</text>
</comment>
<keyword evidence="6 7" id="KW-0472">Membrane</keyword>
<dbReference type="PROSITE" id="PS50928">
    <property type="entry name" value="ABC_TM1"/>
    <property type="match status" value="1"/>
</dbReference>
<accession>A0A9D2H6V9</accession>
<comment type="similarity">
    <text evidence="7">Belongs to the binding-protein-dependent transport system permease family.</text>
</comment>
<feature type="transmembrane region" description="Helical" evidence="7">
    <location>
        <begin position="191"/>
        <end position="213"/>
    </location>
</feature>
<protein>
    <submittedName>
        <fullName evidence="9">Sugar ABC transporter permease</fullName>
    </submittedName>
</protein>
<keyword evidence="3" id="KW-1003">Cell membrane</keyword>
<organism evidence="9 10">
    <name type="scientific">Candidatus Microbacterium stercoravium</name>
    <dbReference type="NCBI Taxonomy" id="2838697"/>
    <lineage>
        <taxon>Bacteria</taxon>
        <taxon>Bacillati</taxon>
        <taxon>Actinomycetota</taxon>
        <taxon>Actinomycetes</taxon>
        <taxon>Micrococcales</taxon>
        <taxon>Microbacteriaceae</taxon>
        <taxon>Microbacterium</taxon>
    </lineage>
</organism>
<dbReference type="GO" id="GO:0055085">
    <property type="term" value="P:transmembrane transport"/>
    <property type="evidence" value="ECO:0007669"/>
    <property type="project" value="InterPro"/>
</dbReference>
<dbReference type="Gene3D" id="1.10.3720.10">
    <property type="entry name" value="MetI-like"/>
    <property type="match status" value="1"/>
</dbReference>
<dbReference type="CDD" id="cd06261">
    <property type="entry name" value="TM_PBP2"/>
    <property type="match status" value="1"/>
</dbReference>
<dbReference type="PANTHER" id="PTHR30193:SF18">
    <property type="entry name" value="OSMOPROTECTIVE COMPOUNDS UPTAKE PERMEASE PROTEIN GGTC"/>
    <property type="match status" value="1"/>
</dbReference>
<evidence type="ECO:0000256" key="7">
    <source>
        <dbReference type="RuleBase" id="RU363032"/>
    </source>
</evidence>
<dbReference type="PANTHER" id="PTHR30193">
    <property type="entry name" value="ABC TRANSPORTER PERMEASE PROTEIN"/>
    <property type="match status" value="1"/>
</dbReference>
<evidence type="ECO:0000256" key="3">
    <source>
        <dbReference type="ARBA" id="ARBA00022475"/>
    </source>
</evidence>
<feature type="transmembrane region" description="Helical" evidence="7">
    <location>
        <begin position="12"/>
        <end position="30"/>
    </location>
</feature>
<sequence>MGFFLYSKNGQLILAVLAFLAVLVILLLIARTADQLRGRKQTLAMAAVFGGPALLLLAIGLIYPAIRTIWMSFMDRRSESFAGLDNYAYLLHDGFQAFGNTLLWVVLVPLGSTVIGLVYSVLIDGSRFEKVAKSLLFLPMAISFVGAGIIWKFMYEYRGAAQEQIGLLNAVITSLGFEPVRFLQDSPLNTLFLILVMVWIQAGFAMVVLSAAIKAVPSDIVEAARLDGASPVQLFFQITIPSIRPSLVVVLTTICIATLKVFDITQTMTGAEFRTQVLANEMYDWSFTYGNNGIGSAMAVVIFVLVIPLVVYNVRQMNKNKAVR</sequence>
<evidence type="ECO:0000313" key="10">
    <source>
        <dbReference type="Proteomes" id="UP000824220"/>
    </source>
</evidence>
<evidence type="ECO:0000313" key="9">
    <source>
        <dbReference type="EMBL" id="HJA05004.1"/>
    </source>
</evidence>
<dbReference type="InterPro" id="IPR035906">
    <property type="entry name" value="MetI-like_sf"/>
</dbReference>
<keyword evidence="5 7" id="KW-1133">Transmembrane helix</keyword>
<reference evidence="9" key="2">
    <citation type="submission" date="2021-04" db="EMBL/GenBank/DDBJ databases">
        <authorList>
            <person name="Gilroy R."/>
        </authorList>
    </citation>
    <scope>NUCLEOTIDE SEQUENCE</scope>
    <source>
        <strain evidence="9">ChiHjej8B7-3636</strain>
    </source>
</reference>
<dbReference type="InterPro" id="IPR000515">
    <property type="entry name" value="MetI-like"/>
</dbReference>
<dbReference type="EMBL" id="DXAM01000129">
    <property type="protein sequence ID" value="HJA05004.1"/>
    <property type="molecule type" value="Genomic_DNA"/>
</dbReference>
<evidence type="ECO:0000256" key="5">
    <source>
        <dbReference type="ARBA" id="ARBA00022989"/>
    </source>
</evidence>
<keyword evidence="2 7" id="KW-0813">Transport</keyword>
<reference evidence="9" key="1">
    <citation type="journal article" date="2021" name="PeerJ">
        <title>Extensive microbial diversity within the chicken gut microbiome revealed by metagenomics and culture.</title>
        <authorList>
            <person name="Gilroy R."/>
            <person name="Ravi A."/>
            <person name="Getino M."/>
            <person name="Pursley I."/>
            <person name="Horton D.L."/>
            <person name="Alikhan N.F."/>
            <person name="Baker D."/>
            <person name="Gharbi K."/>
            <person name="Hall N."/>
            <person name="Watson M."/>
            <person name="Adriaenssens E.M."/>
            <person name="Foster-Nyarko E."/>
            <person name="Jarju S."/>
            <person name="Secka A."/>
            <person name="Antonio M."/>
            <person name="Oren A."/>
            <person name="Chaudhuri R.R."/>
            <person name="La Ragione R."/>
            <person name="Hildebrand F."/>
            <person name="Pallen M.J."/>
        </authorList>
    </citation>
    <scope>NUCLEOTIDE SEQUENCE</scope>
    <source>
        <strain evidence="9">ChiHjej8B7-3636</strain>
    </source>
</reference>
<evidence type="ECO:0000259" key="8">
    <source>
        <dbReference type="PROSITE" id="PS50928"/>
    </source>
</evidence>
<feature type="transmembrane region" description="Helical" evidence="7">
    <location>
        <begin position="102"/>
        <end position="123"/>
    </location>
</feature>
<gene>
    <name evidence="9" type="ORF">H9800_09135</name>
</gene>
<name>A0A9D2H6V9_9MICO</name>
<feature type="transmembrane region" description="Helical" evidence="7">
    <location>
        <begin position="42"/>
        <end position="66"/>
    </location>
</feature>
<feature type="domain" description="ABC transmembrane type-1" evidence="8">
    <location>
        <begin position="98"/>
        <end position="315"/>
    </location>
</feature>
<feature type="transmembrane region" description="Helical" evidence="7">
    <location>
        <begin position="294"/>
        <end position="314"/>
    </location>
</feature>
<dbReference type="GO" id="GO:0005886">
    <property type="term" value="C:plasma membrane"/>
    <property type="evidence" value="ECO:0007669"/>
    <property type="project" value="UniProtKB-SubCell"/>
</dbReference>
<dbReference type="SUPFAM" id="SSF161098">
    <property type="entry name" value="MetI-like"/>
    <property type="match status" value="1"/>
</dbReference>
<dbReference type="AlphaFoldDB" id="A0A9D2H6V9"/>
<dbReference type="Pfam" id="PF00528">
    <property type="entry name" value="BPD_transp_1"/>
    <property type="match status" value="1"/>
</dbReference>
<feature type="transmembrane region" description="Helical" evidence="7">
    <location>
        <begin position="135"/>
        <end position="154"/>
    </location>
</feature>
<comment type="subcellular location">
    <subcellularLocation>
        <location evidence="1 7">Cell membrane</location>
        <topology evidence="1 7">Multi-pass membrane protein</topology>
    </subcellularLocation>
</comment>
<evidence type="ECO:0000256" key="2">
    <source>
        <dbReference type="ARBA" id="ARBA00022448"/>
    </source>
</evidence>
<proteinExistence type="inferred from homology"/>
<dbReference type="InterPro" id="IPR051393">
    <property type="entry name" value="ABC_transporter_permease"/>
</dbReference>
<keyword evidence="4 7" id="KW-0812">Transmembrane</keyword>